<proteinExistence type="predicted"/>
<dbReference type="PANTHER" id="PTHR34585:SF22">
    <property type="entry name" value="HELIX-TURN-HELIX DOMAIN-CONTAINING PROTEIN"/>
    <property type="match status" value="1"/>
</dbReference>
<name>A0A414FRV9_9BACT</name>
<protein>
    <submittedName>
        <fullName evidence="2">DNA-binding protein</fullName>
    </submittedName>
</protein>
<dbReference type="InterPro" id="IPR010093">
    <property type="entry name" value="SinI_DNA-bd"/>
</dbReference>
<gene>
    <name evidence="2" type="ORF">DW789_10805</name>
</gene>
<comment type="caution">
    <text evidence="2">The sequence shown here is derived from an EMBL/GenBank/DDBJ whole genome shotgun (WGS) entry which is preliminary data.</text>
</comment>
<dbReference type="GO" id="GO:0003677">
    <property type="term" value="F:DNA binding"/>
    <property type="evidence" value="ECO:0007669"/>
    <property type="project" value="UniProtKB-KW"/>
</dbReference>
<evidence type="ECO:0000259" key="1">
    <source>
        <dbReference type="Pfam" id="PF12728"/>
    </source>
</evidence>
<evidence type="ECO:0000313" key="2">
    <source>
        <dbReference type="EMBL" id="RHD53438.1"/>
    </source>
</evidence>
<accession>A0A414FRV9</accession>
<sequence length="114" mass="13590">MIYPKERRYAVKDNPDLGGDLVTKDNPRIVHLFQSIDRVFVRLELMAKNYKPVLNGERYLTDKEVSERLKISRRTLQDYRNEGKIPYCQIGGKILYRESDLQKMLDDSYREAYK</sequence>
<feature type="domain" description="Helix-turn-helix" evidence="1">
    <location>
        <begin position="59"/>
        <end position="106"/>
    </location>
</feature>
<dbReference type="Proteomes" id="UP000284361">
    <property type="component" value="Unassembled WGS sequence"/>
</dbReference>
<dbReference type="InterPro" id="IPR009061">
    <property type="entry name" value="DNA-bd_dom_put_sf"/>
</dbReference>
<dbReference type="EMBL" id="QSJG01000022">
    <property type="protein sequence ID" value="RHD53438.1"/>
    <property type="molecule type" value="Genomic_DNA"/>
</dbReference>
<evidence type="ECO:0000313" key="3">
    <source>
        <dbReference type="Proteomes" id="UP000284361"/>
    </source>
</evidence>
<organism evidence="2 3">
    <name type="scientific">Phocaeicola plebeius</name>
    <dbReference type="NCBI Taxonomy" id="310297"/>
    <lineage>
        <taxon>Bacteria</taxon>
        <taxon>Pseudomonadati</taxon>
        <taxon>Bacteroidota</taxon>
        <taxon>Bacteroidia</taxon>
        <taxon>Bacteroidales</taxon>
        <taxon>Bacteroidaceae</taxon>
        <taxon>Phocaeicola</taxon>
    </lineage>
</organism>
<dbReference type="PANTHER" id="PTHR34585">
    <property type="match status" value="1"/>
</dbReference>
<reference evidence="2 3" key="1">
    <citation type="submission" date="2018-08" db="EMBL/GenBank/DDBJ databases">
        <title>A genome reference for cultivated species of the human gut microbiota.</title>
        <authorList>
            <person name="Zou Y."/>
            <person name="Xue W."/>
            <person name="Luo G."/>
        </authorList>
    </citation>
    <scope>NUCLEOTIDE SEQUENCE [LARGE SCALE GENOMIC DNA]</scope>
    <source>
        <strain evidence="2 3">AM31-10</strain>
    </source>
</reference>
<dbReference type="Pfam" id="PF12728">
    <property type="entry name" value="HTH_17"/>
    <property type="match status" value="1"/>
</dbReference>
<dbReference type="NCBIfam" id="TIGR01764">
    <property type="entry name" value="excise"/>
    <property type="match status" value="1"/>
</dbReference>
<keyword evidence="2" id="KW-0238">DNA-binding</keyword>
<dbReference type="InterPro" id="IPR041657">
    <property type="entry name" value="HTH_17"/>
</dbReference>
<dbReference type="AlphaFoldDB" id="A0A414FRV9"/>
<dbReference type="SUPFAM" id="SSF46955">
    <property type="entry name" value="Putative DNA-binding domain"/>
    <property type="match status" value="1"/>
</dbReference>